<organism evidence="1 2">
    <name type="scientific">Petrolisthes cinctipes</name>
    <name type="common">Flat porcelain crab</name>
    <dbReference type="NCBI Taxonomy" id="88211"/>
    <lineage>
        <taxon>Eukaryota</taxon>
        <taxon>Metazoa</taxon>
        <taxon>Ecdysozoa</taxon>
        <taxon>Arthropoda</taxon>
        <taxon>Crustacea</taxon>
        <taxon>Multicrustacea</taxon>
        <taxon>Malacostraca</taxon>
        <taxon>Eumalacostraca</taxon>
        <taxon>Eucarida</taxon>
        <taxon>Decapoda</taxon>
        <taxon>Pleocyemata</taxon>
        <taxon>Anomura</taxon>
        <taxon>Galatheoidea</taxon>
        <taxon>Porcellanidae</taxon>
        <taxon>Petrolisthes</taxon>
    </lineage>
</organism>
<keyword evidence="2" id="KW-1185">Reference proteome</keyword>
<gene>
    <name evidence="1" type="ORF">Pcinc_035618</name>
</gene>
<evidence type="ECO:0000313" key="2">
    <source>
        <dbReference type="Proteomes" id="UP001286313"/>
    </source>
</evidence>
<protein>
    <submittedName>
        <fullName evidence="1">Uncharacterized protein</fullName>
    </submittedName>
</protein>
<sequence length="131" mass="14329">MYEKLTERGCEKLWLDNFDLCSVNLLSMVTDEELAGGCHSCTGNGGGDSGWWTQQDACLVMVVMKGGAFSYRHVPSGVGDARRGRRVITQVELLQVVASLAGGPDDESSQYYIHYWPLEGLGVHFSHQTSG</sequence>
<reference evidence="1" key="1">
    <citation type="submission" date="2023-10" db="EMBL/GenBank/DDBJ databases">
        <title>Genome assemblies of two species of porcelain crab, Petrolisthes cinctipes and Petrolisthes manimaculis (Anomura: Porcellanidae).</title>
        <authorList>
            <person name="Angst P."/>
        </authorList>
    </citation>
    <scope>NUCLEOTIDE SEQUENCE</scope>
    <source>
        <strain evidence="1">PB745_01</strain>
        <tissue evidence="1">Gill</tissue>
    </source>
</reference>
<evidence type="ECO:0000313" key="1">
    <source>
        <dbReference type="EMBL" id="KAK3858177.1"/>
    </source>
</evidence>
<dbReference type="AlphaFoldDB" id="A0AAE1EMT0"/>
<dbReference type="EMBL" id="JAWQEG010005389">
    <property type="protein sequence ID" value="KAK3858177.1"/>
    <property type="molecule type" value="Genomic_DNA"/>
</dbReference>
<accession>A0AAE1EMT0</accession>
<comment type="caution">
    <text evidence="1">The sequence shown here is derived from an EMBL/GenBank/DDBJ whole genome shotgun (WGS) entry which is preliminary data.</text>
</comment>
<name>A0AAE1EMT0_PETCI</name>
<proteinExistence type="predicted"/>
<dbReference type="Proteomes" id="UP001286313">
    <property type="component" value="Unassembled WGS sequence"/>
</dbReference>